<dbReference type="OrthoDB" id="9938239at2"/>
<dbReference type="AlphaFoldDB" id="A0A1V3IJ05"/>
<protein>
    <submittedName>
        <fullName evidence="1">Uncharacterized protein</fullName>
    </submittedName>
</protein>
<accession>A0A1V3IJ05</accession>
<gene>
    <name evidence="1" type="ORF">BKK50_08975</name>
</gene>
<organism evidence="1 2">
    <name type="scientific">Rodentibacter rarus</name>
    <dbReference type="NCBI Taxonomy" id="1908260"/>
    <lineage>
        <taxon>Bacteria</taxon>
        <taxon>Pseudomonadati</taxon>
        <taxon>Pseudomonadota</taxon>
        <taxon>Gammaproteobacteria</taxon>
        <taxon>Pasteurellales</taxon>
        <taxon>Pasteurellaceae</taxon>
        <taxon>Rodentibacter</taxon>
    </lineage>
</organism>
<dbReference type="STRING" id="1908260.BKK50_08975"/>
<name>A0A1V3IJ05_9PAST</name>
<comment type="caution">
    <text evidence="1">The sequence shown here is derived from an EMBL/GenBank/DDBJ whole genome shotgun (WGS) entry which is preliminary data.</text>
</comment>
<dbReference type="Proteomes" id="UP000189433">
    <property type="component" value="Unassembled WGS sequence"/>
</dbReference>
<keyword evidence="2" id="KW-1185">Reference proteome</keyword>
<evidence type="ECO:0000313" key="2">
    <source>
        <dbReference type="Proteomes" id="UP000189433"/>
    </source>
</evidence>
<evidence type="ECO:0000313" key="1">
    <source>
        <dbReference type="EMBL" id="OOF41014.1"/>
    </source>
</evidence>
<dbReference type="RefSeq" id="WP_077417435.1">
    <property type="nucleotide sequence ID" value="NZ_MLHJ01000094.1"/>
</dbReference>
<reference evidence="1 2" key="1">
    <citation type="submission" date="2016-10" db="EMBL/GenBank/DDBJ databases">
        <title>Rodentibacter gen. nov. and new species.</title>
        <authorList>
            <person name="Christensen H."/>
        </authorList>
    </citation>
    <scope>NUCLEOTIDE SEQUENCE [LARGE SCALE GENOMIC DNA]</scope>
    <source>
        <strain evidence="1 2">CCUG17206</strain>
    </source>
</reference>
<proteinExistence type="predicted"/>
<sequence>MFKSDPEIDNHPLYRALKENKDNYVMDSKGGVYLKPEYADKKLREILLKLKDIKVRRHK</sequence>
<dbReference type="EMBL" id="MLHJ01000094">
    <property type="protein sequence ID" value="OOF41014.1"/>
    <property type="molecule type" value="Genomic_DNA"/>
</dbReference>